<comment type="caution">
    <text evidence="1">The sequence shown here is derived from an EMBL/GenBank/DDBJ whole genome shotgun (WGS) entry which is preliminary data.</text>
</comment>
<gene>
    <name evidence="1" type="ORF">JVT61DRAFT_3850</name>
</gene>
<sequence length="80" mass="8421">MIATRTETPMVVITVTGVTVVARLLAVDVTHLIIGDVRVTQGARREVAALARITMALPMAPLIPPTMWKMAAAGEVPTSA</sequence>
<dbReference type="AlphaFoldDB" id="A0A8I3A9V6"/>
<evidence type="ECO:0000313" key="2">
    <source>
        <dbReference type="Proteomes" id="UP000683000"/>
    </source>
</evidence>
<evidence type="ECO:0000313" key="1">
    <source>
        <dbReference type="EMBL" id="KAG6375066.1"/>
    </source>
</evidence>
<protein>
    <submittedName>
        <fullName evidence="1">Uncharacterized protein</fullName>
    </submittedName>
</protein>
<name>A0A8I3A9V6_9AGAM</name>
<keyword evidence="2" id="KW-1185">Reference proteome</keyword>
<accession>A0A8I3A9V6</accession>
<dbReference type="Proteomes" id="UP000683000">
    <property type="component" value="Unassembled WGS sequence"/>
</dbReference>
<proteinExistence type="predicted"/>
<organism evidence="1 2">
    <name type="scientific">Boletus reticuloceps</name>
    <dbReference type="NCBI Taxonomy" id="495285"/>
    <lineage>
        <taxon>Eukaryota</taxon>
        <taxon>Fungi</taxon>
        <taxon>Dikarya</taxon>
        <taxon>Basidiomycota</taxon>
        <taxon>Agaricomycotina</taxon>
        <taxon>Agaricomycetes</taxon>
        <taxon>Agaricomycetidae</taxon>
        <taxon>Boletales</taxon>
        <taxon>Boletineae</taxon>
        <taxon>Boletaceae</taxon>
        <taxon>Boletoideae</taxon>
        <taxon>Boletus</taxon>
    </lineage>
</organism>
<reference evidence="1" key="1">
    <citation type="submission" date="2021-03" db="EMBL/GenBank/DDBJ databases">
        <title>Evolutionary innovations through gain and loss of genes in the ectomycorrhizal Boletales.</title>
        <authorList>
            <person name="Wu G."/>
            <person name="Miyauchi S."/>
            <person name="Morin E."/>
            <person name="Yang Z.-L."/>
            <person name="Xu J."/>
            <person name="Martin F.M."/>
        </authorList>
    </citation>
    <scope>NUCLEOTIDE SEQUENCE</scope>
    <source>
        <strain evidence="1">BR01</strain>
    </source>
</reference>
<dbReference type="EMBL" id="JAGFBS010000016">
    <property type="protein sequence ID" value="KAG6375066.1"/>
    <property type="molecule type" value="Genomic_DNA"/>
</dbReference>